<comment type="similarity">
    <text evidence="1">Belongs to the CdaR family.</text>
</comment>
<accession>A0A940PR36</accession>
<reference evidence="4" key="1">
    <citation type="submission" date="2021-02" db="EMBL/GenBank/DDBJ databases">
        <title>Sequencing the genomes of 1000 actinobacteria strains.</title>
        <authorList>
            <person name="Klenk H.-P."/>
        </authorList>
    </citation>
    <scope>NUCLEOTIDE SEQUENCE</scope>
    <source>
        <strain evidence="4">DSM 22850</strain>
    </source>
</reference>
<dbReference type="AlphaFoldDB" id="A0A940PR36"/>
<feature type="domain" description="CdaR GGDEF-like" evidence="3">
    <location>
        <begin position="164"/>
        <end position="283"/>
    </location>
</feature>
<dbReference type="InterPro" id="IPR009057">
    <property type="entry name" value="Homeodomain-like_sf"/>
</dbReference>
<dbReference type="InterPro" id="IPR042070">
    <property type="entry name" value="PucR_C-HTH_sf"/>
</dbReference>
<dbReference type="InterPro" id="IPR051448">
    <property type="entry name" value="CdaR-like_regulators"/>
</dbReference>
<feature type="domain" description="PucR C-terminal helix-turn-helix" evidence="2">
    <location>
        <begin position="345"/>
        <end position="403"/>
    </location>
</feature>
<dbReference type="EMBL" id="JAFIDA010000001">
    <property type="protein sequence ID" value="MBP1325213.1"/>
    <property type="molecule type" value="Genomic_DNA"/>
</dbReference>
<keyword evidence="5" id="KW-1185">Reference proteome</keyword>
<dbReference type="PANTHER" id="PTHR33744:SF1">
    <property type="entry name" value="DNA-BINDING TRANSCRIPTIONAL ACTIVATOR ADER"/>
    <property type="match status" value="1"/>
</dbReference>
<evidence type="ECO:0000259" key="2">
    <source>
        <dbReference type="Pfam" id="PF13556"/>
    </source>
</evidence>
<dbReference type="InterPro" id="IPR025736">
    <property type="entry name" value="PucR_C-HTH_dom"/>
</dbReference>
<organism evidence="4 5">
    <name type="scientific">Leucobacter exalbidus</name>
    <dbReference type="NCBI Taxonomy" id="662960"/>
    <lineage>
        <taxon>Bacteria</taxon>
        <taxon>Bacillati</taxon>
        <taxon>Actinomycetota</taxon>
        <taxon>Actinomycetes</taxon>
        <taxon>Micrococcales</taxon>
        <taxon>Microbacteriaceae</taxon>
        <taxon>Leucobacter</taxon>
    </lineage>
</organism>
<sequence>MDTLRLEAVLAPAEGLLIPLGPTPDEAALQRPVTGLEIYQPGTPTDYTDRIVLVMTVIDDAHKLQQIQAECGGAAALVVQPDTAAGLSMTGAPVTPVVLRRSPWVTMDALIRALTSLTRISAHDQTGPAEQAAETLERDAALAVHRRESALLALLQGTTEAAVPAAMLGLRPDLDHVVIASAVVSKDLEALRLSLSVGFPEERSVLSDGVLFSVLPVHSVVAAEALRPGHPVETQARVTDELRARLGRAVHTSEDLPIGVGSVVSGVFSLHESAAVARETLRALKFKLGAPALADARGLRIAGGADVADALALIRAGDALRPHGAALAELLTLLAEYDRVHHSGLLPTVLTALEHRGNLSQAARQLGIHENSLRTRLERIRVLSGIDLNEPVSALRTMVAFLANPGIHNEARS</sequence>
<dbReference type="Pfam" id="PF17853">
    <property type="entry name" value="GGDEF_2"/>
    <property type="match status" value="1"/>
</dbReference>
<dbReference type="SUPFAM" id="SSF46689">
    <property type="entry name" value="Homeodomain-like"/>
    <property type="match status" value="1"/>
</dbReference>
<dbReference type="PANTHER" id="PTHR33744">
    <property type="entry name" value="CARBOHYDRATE DIACID REGULATOR"/>
    <property type="match status" value="1"/>
</dbReference>
<evidence type="ECO:0000259" key="3">
    <source>
        <dbReference type="Pfam" id="PF17853"/>
    </source>
</evidence>
<proteinExistence type="inferred from homology"/>
<name>A0A940PR36_9MICO</name>
<dbReference type="Pfam" id="PF13556">
    <property type="entry name" value="HTH_30"/>
    <property type="match status" value="1"/>
</dbReference>
<gene>
    <name evidence="4" type="ORF">JOF28_000445</name>
</gene>
<protein>
    <recommendedName>
        <fullName evidence="6">PucR C-terminal helix-turn-helix domain-containing protein</fullName>
    </recommendedName>
</protein>
<dbReference type="Proteomes" id="UP000675163">
    <property type="component" value="Unassembled WGS sequence"/>
</dbReference>
<dbReference type="Gene3D" id="1.10.10.2840">
    <property type="entry name" value="PucR C-terminal helix-turn-helix domain"/>
    <property type="match status" value="1"/>
</dbReference>
<dbReference type="RefSeq" id="WP_209704273.1">
    <property type="nucleotide sequence ID" value="NZ_JAFIDA010000001.1"/>
</dbReference>
<dbReference type="InterPro" id="IPR041522">
    <property type="entry name" value="CdaR_GGDEF"/>
</dbReference>
<evidence type="ECO:0000256" key="1">
    <source>
        <dbReference type="ARBA" id="ARBA00006754"/>
    </source>
</evidence>
<evidence type="ECO:0000313" key="5">
    <source>
        <dbReference type="Proteomes" id="UP000675163"/>
    </source>
</evidence>
<evidence type="ECO:0000313" key="4">
    <source>
        <dbReference type="EMBL" id="MBP1325213.1"/>
    </source>
</evidence>
<evidence type="ECO:0008006" key="6">
    <source>
        <dbReference type="Google" id="ProtNLM"/>
    </source>
</evidence>
<comment type="caution">
    <text evidence="4">The sequence shown here is derived from an EMBL/GenBank/DDBJ whole genome shotgun (WGS) entry which is preliminary data.</text>
</comment>